<evidence type="ECO:0000256" key="1">
    <source>
        <dbReference type="SAM" id="Phobius"/>
    </source>
</evidence>
<dbReference type="Proteomes" id="UP000036356">
    <property type="component" value="Unassembled WGS sequence"/>
</dbReference>
<evidence type="ECO:0000313" key="2">
    <source>
        <dbReference type="EMBL" id="KLU64626.1"/>
    </source>
</evidence>
<name>A0A0J1IIQ8_9FIRM</name>
<keyword evidence="1" id="KW-0472">Membrane</keyword>
<dbReference type="EMBL" id="LDZY01000013">
    <property type="protein sequence ID" value="KLU64626.1"/>
    <property type="molecule type" value="Genomic_DNA"/>
</dbReference>
<keyword evidence="1" id="KW-1133">Transmembrane helix</keyword>
<accession>A0A0J1IIQ8</accession>
<feature type="transmembrane region" description="Helical" evidence="1">
    <location>
        <begin position="42"/>
        <end position="62"/>
    </location>
</feature>
<dbReference type="AlphaFoldDB" id="A0A0J1IIQ8"/>
<sequence length="63" mass="7438">MIWLFISIFVILFNIPFGYWRKDVRKFSLPWFLSVHLPVPVIIFLRVLFGLGWGLSTFPLLIG</sequence>
<keyword evidence="1" id="KW-0812">Transmembrane</keyword>
<reference evidence="2 3" key="1">
    <citation type="submission" date="2015-06" db="EMBL/GenBank/DDBJ databases">
        <title>Draft genome of the moderately acidophilic sulfate reducer Candidatus Desulfosporosinus acididurans strain M1.</title>
        <authorList>
            <person name="Poehlein A."/>
            <person name="Petzsch P."/>
            <person name="Johnson B.D."/>
            <person name="Schloemann M."/>
            <person name="Daniel R."/>
            <person name="Muehling M."/>
        </authorList>
    </citation>
    <scope>NUCLEOTIDE SEQUENCE [LARGE SCALE GENOMIC DNA]</scope>
    <source>
        <strain evidence="2 3">M1</strain>
    </source>
</reference>
<gene>
    <name evidence="2" type="ORF">DEAC_c35730</name>
</gene>
<dbReference type="PATRIC" id="fig|476652.3.peg.3766"/>
<evidence type="ECO:0000313" key="3">
    <source>
        <dbReference type="Proteomes" id="UP000036356"/>
    </source>
</evidence>
<keyword evidence="3" id="KW-1185">Reference proteome</keyword>
<comment type="caution">
    <text evidence="2">The sequence shown here is derived from an EMBL/GenBank/DDBJ whole genome shotgun (WGS) entry which is preliminary data.</text>
</comment>
<protein>
    <submittedName>
        <fullName evidence="2">Uncharacterized protein</fullName>
    </submittedName>
</protein>
<proteinExistence type="predicted"/>
<organism evidence="2 3">
    <name type="scientific">Desulfosporosinus acididurans</name>
    <dbReference type="NCBI Taxonomy" id="476652"/>
    <lineage>
        <taxon>Bacteria</taxon>
        <taxon>Bacillati</taxon>
        <taxon>Bacillota</taxon>
        <taxon>Clostridia</taxon>
        <taxon>Eubacteriales</taxon>
        <taxon>Desulfitobacteriaceae</taxon>
        <taxon>Desulfosporosinus</taxon>
    </lineage>
</organism>